<feature type="transmembrane region" description="Helical" evidence="13">
    <location>
        <begin position="426"/>
        <end position="448"/>
    </location>
</feature>
<feature type="domain" description="Major facilitator superfamily (MFS) profile" evidence="14">
    <location>
        <begin position="32"/>
        <end position="453"/>
    </location>
</feature>
<comment type="function">
    <text evidence="10">May be an inorganic phosphate cotransporter.</text>
</comment>
<comment type="similarity">
    <text evidence="2">Belongs to the major facilitator superfamily. Sodium/anion cotransporter family.</text>
</comment>
<keyword evidence="5" id="KW-0769">Symport</keyword>
<gene>
    <name evidence="15" type="primary">AUGUSTUS-3.0.2_05443</name>
    <name evidence="15" type="ORF">TcasGA2_TC005443</name>
</gene>
<evidence type="ECO:0000256" key="13">
    <source>
        <dbReference type="SAM" id="Phobius"/>
    </source>
</evidence>
<reference evidence="15 16" key="1">
    <citation type="journal article" date="2008" name="Nature">
        <title>The genome of the model beetle and pest Tribolium castaneum.</title>
        <authorList>
            <consortium name="Tribolium Genome Sequencing Consortium"/>
            <person name="Richards S."/>
            <person name="Gibbs R.A."/>
            <person name="Weinstock G.M."/>
            <person name="Brown S.J."/>
            <person name="Denell R."/>
            <person name="Beeman R.W."/>
            <person name="Gibbs R."/>
            <person name="Beeman R.W."/>
            <person name="Brown S.J."/>
            <person name="Bucher G."/>
            <person name="Friedrich M."/>
            <person name="Grimmelikhuijzen C.J."/>
            <person name="Klingler M."/>
            <person name="Lorenzen M."/>
            <person name="Richards S."/>
            <person name="Roth S."/>
            <person name="Schroder R."/>
            <person name="Tautz D."/>
            <person name="Zdobnov E.M."/>
            <person name="Muzny D."/>
            <person name="Gibbs R.A."/>
            <person name="Weinstock G.M."/>
            <person name="Attaway T."/>
            <person name="Bell S."/>
            <person name="Buhay C.J."/>
            <person name="Chandrabose M.N."/>
            <person name="Chavez D."/>
            <person name="Clerk-Blankenburg K.P."/>
            <person name="Cree A."/>
            <person name="Dao M."/>
            <person name="Davis C."/>
            <person name="Chacko J."/>
            <person name="Dinh H."/>
            <person name="Dugan-Rocha S."/>
            <person name="Fowler G."/>
            <person name="Garner T.T."/>
            <person name="Garnes J."/>
            <person name="Gnirke A."/>
            <person name="Hawes A."/>
            <person name="Hernandez J."/>
            <person name="Hines S."/>
            <person name="Holder M."/>
            <person name="Hume J."/>
            <person name="Jhangiani S.N."/>
            <person name="Joshi V."/>
            <person name="Khan Z.M."/>
            <person name="Jackson L."/>
            <person name="Kovar C."/>
            <person name="Kowis A."/>
            <person name="Lee S."/>
            <person name="Lewis L.R."/>
            <person name="Margolis J."/>
            <person name="Morgan M."/>
            <person name="Nazareth L.V."/>
            <person name="Nguyen N."/>
            <person name="Okwuonu G."/>
            <person name="Parker D."/>
            <person name="Richards S."/>
            <person name="Ruiz S.J."/>
            <person name="Santibanez J."/>
            <person name="Savard J."/>
            <person name="Scherer S.E."/>
            <person name="Schneider B."/>
            <person name="Sodergren E."/>
            <person name="Tautz D."/>
            <person name="Vattahil S."/>
            <person name="Villasana D."/>
            <person name="White C.S."/>
            <person name="Wright R."/>
            <person name="Park Y."/>
            <person name="Beeman R.W."/>
            <person name="Lord J."/>
            <person name="Oppert B."/>
            <person name="Lorenzen M."/>
            <person name="Brown S."/>
            <person name="Wang L."/>
            <person name="Savard J."/>
            <person name="Tautz D."/>
            <person name="Richards S."/>
            <person name="Weinstock G."/>
            <person name="Gibbs R.A."/>
            <person name="Liu Y."/>
            <person name="Worley K."/>
            <person name="Weinstock G."/>
            <person name="Elsik C.G."/>
            <person name="Reese J.T."/>
            <person name="Elhaik E."/>
            <person name="Landan G."/>
            <person name="Graur D."/>
            <person name="Arensburger P."/>
            <person name="Atkinson P."/>
            <person name="Beeman R.W."/>
            <person name="Beidler J."/>
            <person name="Brown S.J."/>
            <person name="Demuth J.P."/>
            <person name="Drury D.W."/>
            <person name="Du Y.Z."/>
            <person name="Fujiwara H."/>
            <person name="Lorenzen M."/>
            <person name="Maselli V."/>
            <person name="Osanai M."/>
            <person name="Park Y."/>
            <person name="Robertson H.M."/>
            <person name="Tu Z."/>
            <person name="Wang J.J."/>
            <person name="Wang S."/>
            <person name="Richards S."/>
            <person name="Song H."/>
            <person name="Zhang L."/>
            <person name="Sodergren E."/>
            <person name="Werner D."/>
            <person name="Stanke M."/>
            <person name="Morgenstern B."/>
            <person name="Solovyev V."/>
            <person name="Kosarev P."/>
            <person name="Brown G."/>
            <person name="Chen H.C."/>
            <person name="Ermolaeva O."/>
            <person name="Hlavina W."/>
            <person name="Kapustin Y."/>
            <person name="Kiryutin B."/>
            <person name="Kitts P."/>
            <person name="Maglott D."/>
            <person name="Pruitt K."/>
            <person name="Sapojnikov V."/>
            <person name="Souvorov A."/>
            <person name="Mackey A.J."/>
            <person name="Waterhouse R.M."/>
            <person name="Wyder S."/>
            <person name="Zdobnov E.M."/>
            <person name="Zdobnov E.M."/>
            <person name="Wyder S."/>
            <person name="Kriventseva E.V."/>
            <person name="Kadowaki T."/>
            <person name="Bork P."/>
            <person name="Aranda M."/>
            <person name="Bao R."/>
            <person name="Beermann A."/>
            <person name="Berns N."/>
            <person name="Bolognesi R."/>
            <person name="Bonneton F."/>
            <person name="Bopp D."/>
            <person name="Brown S.J."/>
            <person name="Bucher G."/>
            <person name="Butts T."/>
            <person name="Chaumot A."/>
            <person name="Denell R.E."/>
            <person name="Ferrier D.E."/>
            <person name="Friedrich M."/>
            <person name="Gordon C.M."/>
            <person name="Jindra M."/>
            <person name="Klingler M."/>
            <person name="Lan Q."/>
            <person name="Lattorff H.M."/>
            <person name="Laudet V."/>
            <person name="von Levetsow C."/>
            <person name="Liu Z."/>
            <person name="Lutz R."/>
            <person name="Lynch J.A."/>
            <person name="da Fonseca R.N."/>
            <person name="Posnien N."/>
            <person name="Reuter R."/>
            <person name="Roth S."/>
            <person name="Savard J."/>
            <person name="Schinko J.B."/>
            <person name="Schmitt C."/>
            <person name="Schoppmeier M."/>
            <person name="Schroder R."/>
            <person name="Shippy T.D."/>
            <person name="Simonnet F."/>
            <person name="Marques-Souza H."/>
            <person name="Tautz D."/>
            <person name="Tomoyasu Y."/>
            <person name="Trauner J."/>
            <person name="Van der Zee M."/>
            <person name="Vervoort M."/>
            <person name="Wittkopp N."/>
            <person name="Wimmer E.A."/>
            <person name="Yang X."/>
            <person name="Jones A.K."/>
            <person name="Sattelle D.B."/>
            <person name="Ebert P.R."/>
            <person name="Nelson D."/>
            <person name="Scott J.G."/>
            <person name="Beeman R.W."/>
            <person name="Muthukrishnan S."/>
            <person name="Kramer K.J."/>
            <person name="Arakane Y."/>
            <person name="Beeman R.W."/>
            <person name="Zhu Q."/>
            <person name="Hogenkamp D."/>
            <person name="Dixit R."/>
            <person name="Oppert B."/>
            <person name="Jiang H."/>
            <person name="Zou Z."/>
            <person name="Marshall J."/>
            <person name="Elpidina E."/>
            <person name="Vinokurov K."/>
            <person name="Oppert C."/>
            <person name="Zou Z."/>
            <person name="Evans J."/>
            <person name="Lu Z."/>
            <person name="Zhao P."/>
            <person name="Sumathipala N."/>
            <person name="Altincicek B."/>
            <person name="Vilcinskas A."/>
            <person name="Williams M."/>
            <person name="Hultmark D."/>
            <person name="Hetru C."/>
            <person name="Jiang H."/>
            <person name="Grimmelikhuijzen C.J."/>
            <person name="Hauser F."/>
            <person name="Cazzamali G."/>
            <person name="Williamson M."/>
            <person name="Park Y."/>
            <person name="Li B."/>
            <person name="Tanaka Y."/>
            <person name="Predel R."/>
            <person name="Neupert S."/>
            <person name="Schachtner J."/>
            <person name="Verleyen P."/>
            <person name="Raible F."/>
            <person name="Bork P."/>
            <person name="Friedrich M."/>
            <person name="Walden K.K."/>
            <person name="Robertson H.M."/>
            <person name="Angeli S."/>
            <person name="Foret S."/>
            <person name="Bucher G."/>
            <person name="Schuetz S."/>
            <person name="Maleszka R."/>
            <person name="Wimmer E.A."/>
            <person name="Beeman R.W."/>
            <person name="Lorenzen M."/>
            <person name="Tomoyasu Y."/>
            <person name="Miller S.C."/>
            <person name="Grossmann D."/>
            <person name="Bucher G."/>
        </authorList>
    </citation>
    <scope>NUCLEOTIDE SEQUENCE [LARGE SCALE GENOMIC DNA]</scope>
    <source>
        <strain evidence="15 16">Georgia GA2</strain>
    </source>
</reference>
<evidence type="ECO:0000256" key="11">
    <source>
        <dbReference type="ARBA" id="ARBA00068450"/>
    </source>
</evidence>
<dbReference type="eggNOG" id="KOG2532">
    <property type="taxonomic scope" value="Eukaryota"/>
</dbReference>
<feature type="compositionally biased region" description="Basic and acidic residues" evidence="12">
    <location>
        <begin position="464"/>
        <end position="479"/>
    </location>
</feature>
<feature type="transmembrane region" description="Helical" evidence="13">
    <location>
        <begin position="28"/>
        <end position="53"/>
    </location>
</feature>
<dbReference type="Pfam" id="PF07690">
    <property type="entry name" value="MFS_1"/>
    <property type="match status" value="1"/>
</dbReference>
<dbReference type="Proteomes" id="UP000007266">
    <property type="component" value="Linkage group 8"/>
</dbReference>
<feature type="transmembrane region" description="Helical" evidence="13">
    <location>
        <begin position="301"/>
        <end position="323"/>
    </location>
</feature>
<dbReference type="OrthoDB" id="2985014at2759"/>
<evidence type="ECO:0000256" key="3">
    <source>
        <dbReference type="ARBA" id="ARBA00022448"/>
    </source>
</evidence>
<evidence type="ECO:0000256" key="4">
    <source>
        <dbReference type="ARBA" id="ARBA00022692"/>
    </source>
</evidence>
<dbReference type="GO" id="GO:0016020">
    <property type="term" value="C:membrane"/>
    <property type="evidence" value="ECO:0000318"/>
    <property type="project" value="GO_Central"/>
</dbReference>
<dbReference type="PANTHER" id="PTHR11662">
    <property type="entry name" value="SOLUTE CARRIER FAMILY 17"/>
    <property type="match status" value="1"/>
</dbReference>
<dbReference type="EMBL" id="KQ971362">
    <property type="protein sequence ID" value="EFA07869.2"/>
    <property type="molecule type" value="Genomic_DNA"/>
</dbReference>
<dbReference type="SUPFAM" id="SSF103473">
    <property type="entry name" value="MFS general substrate transporter"/>
    <property type="match status" value="1"/>
</dbReference>
<keyword evidence="9" id="KW-0739">Sodium transport</keyword>
<name>D6WYK0_TRICA</name>
<evidence type="ECO:0000256" key="6">
    <source>
        <dbReference type="ARBA" id="ARBA00022989"/>
    </source>
</evidence>
<feature type="transmembrane region" description="Helical" evidence="13">
    <location>
        <begin position="394"/>
        <end position="414"/>
    </location>
</feature>
<keyword evidence="7" id="KW-0915">Sodium</keyword>
<proteinExistence type="inferred from homology"/>
<feature type="transmembrane region" description="Helical" evidence="13">
    <location>
        <begin position="164"/>
        <end position="187"/>
    </location>
</feature>
<comment type="subcellular location">
    <subcellularLocation>
        <location evidence="1">Membrane</location>
        <topology evidence="1">Multi-pass membrane protein</topology>
    </subcellularLocation>
</comment>
<keyword evidence="9" id="KW-0406">Ion transport</keyword>
<dbReference type="FunFam" id="1.20.1250.20:FF:000144">
    <property type="entry name" value="Picot, isoform B"/>
    <property type="match status" value="1"/>
</dbReference>
<feature type="transmembrane region" description="Helical" evidence="13">
    <location>
        <begin position="103"/>
        <end position="123"/>
    </location>
</feature>
<keyword evidence="8 13" id="KW-0472">Membrane</keyword>
<evidence type="ECO:0000313" key="15">
    <source>
        <dbReference type="EMBL" id="EFA07869.2"/>
    </source>
</evidence>
<protein>
    <recommendedName>
        <fullName evidence="11">Putative inorganic phosphate cotransporter</fullName>
    </recommendedName>
</protein>
<feature type="transmembrane region" description="Helical" evidence="13">
    <location>
        <begin position="73"/>
        <end position="91"/>
    </location>
</feature>
<dbReference type="AlphaFoldDB" id="D6WYK0"/>
<evidence type="ECO:0000256" key="8">
    <source>
        <dbReference type="ARBA" id="ARBA00023136"/>
    </source>
</evidence>
<evidence type="ECO:0000256" key="7">
    <source>
        <dbReference type="ARBA" id="ARBA00023053"/>
    </source>
</evidence>
<evidence type="ECO:0000256" key="1">
    <source>
        <dbReference type="ARBA" id="ARBA00004141"/>
    </source>
</evidence>
<dbReference type="InParanoid" id="D6WYK0"/>
<dbReference type="HOGENOM" id="CLU_001265_5_0_1"/>
<dbReference type="InterPro" id="IPR036259">
    <property type="entry name" value="MFS_trans_sf"/>
</dbReference>
<evidence type="ECO:0000256" key="9">
    <source>
        <dbReference type="ARBA" id="ARBA00023201"/>
    </source>
</evidence>
<dbReference type="InterPro" id="IPR011701">
    <property type="entry name" value="MFS"/>
</dbReference>
<dbReference type="PROSITE" id="PS50850">
    <property type="entry name" value="MFS"/>
    <property type="match status" value="1"/>
</dbReference>
<feature type="transmembrane region" description="Helical" evidence="13">
    <location>
        <begin position="129"/>
        <end position="152"/>
    </location>
</feature>
<keyword evidence="4 13" id="KW-0812">Transmembrane</keyword>
<dbReference type="GO" id="GO:0022857">
    <property type="term" value="F:transmembrane transporter activity"/>
    <property type="evidence" value="ECO:0000318"/>
    <property type="project" value="GO_Central"/>
</dbReference>
<dbReference type="Gene3D" id="1.20.1250.20">
    <property type="entry name" value="MFS general substrate transporter like domains"/>
    <property type="match status" value="2"/>
</dbReference>
<evidence type="ECO:0000313" key="16">
    <source>
        <dbReference type="Proteomes" id="UP000007266"/>
    </source>
</evidence>
<dbReference type="PANTHER" id="PTHR11662:SF280">
    <property type="entry name" value="FI21844P1-RELATED"/>
    <property type="match status" value="1"/>
</dbReference>
<keyword evidence="6 13" id="KW-1133">Transmembrane helix</keyword>
<dbReference type="GO" id="GO:0015293">
    <property type="term" value="F:symporter activity"/>
    <property type="evidence" value="ECO:0007669"/>
    <property type="project" value="UniProtKB-KW"/>
</dbReference>
<evidence type="ECO:0000256" key="5">
    <source>
        <dbReference type="ARBA" id="ARBA00022847"/>
    </source>
</evidence>
<feature type="transmembrane region" description="Helical" evidence="13">
    <location>
        <begin position="335"/>
        <end position="355"/>
    </location>
</feature>
<feature type="region of interest" description="Disordered" evidence="12">
    <location>
        <begin position="458"/>
        <end position="485"/>
    </location>
</feature>
<accession>D6WYK0</accession>
<organism evidence="15 16">
    <name type="scientific">Tribolium castaneum</name>
    <name type="common">Red flour beetle</name>
    <dbReference type="NCBI Taxonomy" id="7070"/>
    <lineage>
        <taxon>Eukaryota</taxon>
        <taxon>Metazoa</taxon>
        <taxon>Ecdysozoa</taxon>
        <taxon>Arthropoda</taxon>
        <taxon>Hexapoda</taxon>
        <taxon>Insecta</taxon>
        <taxon>Pterygota</taxon>
        <taxon>Neoptera</taxon>
        <taxon>Endopterygota</taxon>
        <taxon>Coleoptera</taxon>
        <taxon>Polyphaga</taxon>
        <taxon>Cucujiformia</taxon>
        <taxon>Tenebrionidae</taxon>
        <taxon>Tenebrionidae incertae sedis</taxon>
        <taxon>Tribolium</taxon>
    </lineage>
</organism>
<dbReference type="GO" id="GO:0006814">
    <property type="term" value="P:sodium ion transport"/>
    <property type="evidence" value="ECO:0007669"/>
    <property type="project" value="UniProtKB-KW"/>
</dbReference>
<dbReference type="OMA" id="TIFSRYI"/>
<evidence type="ECO:0000259" key="14">
    <source>
        <dbReference type="PROSITE" id="PS50850"/>
    </source>
</evidence>
<feature type="transmembrane region" description="Helical" evidence="13">
    <location>
        <begin position="193"/>
        <end position="216"/>
    </location>
</feature>
<dbReference type="FunFam" id="1.20.1250.20:FF:000003">
    <property type="entry name" value="Solute carrier family 17 member 3"/>
    <property type="match status" value="1"/>
</dbReference>
<feature type="transmembrane region" description="Helical" evidence="13">
    <location>
        <begin position="261"/>
        <end position="281"/>
    </location>
</feature>
<keyword evidence="16" id="KW-1185">Reference proteome</keyword>
<dbReference type="KEGG" id="tca:663109"/>
<evidence type="ECO:0000256" key="2">
    <source>
        <dbReference type="ARBA" id="ARBA00008586"/>
    </source>
</evidence>
<evidence type="ECO:0000256" key="12">
    <source>
        <dbReference type="SAM" id="MobiDB-lite"/>
    </source>
</evidence>
<keyword evidence="3" id="KW-0813">Transport</keyword>
<reference evidence="15 16" key="2">
    <citation type="journal article" date="2010" name="Nucleic Acids Res.">
        <title>BeetleBase in 2010: revisions to provide comprehensive genomic information for Tribolium castaneum.</title>
        <authorList>
            <person name="Kim H.S."/>
            <person name="Murphy T."/>
            <person name="Xia J."/>
            <person name="Caragea D."/>
            <person name="Park Y."/>
            <person name="Beeman R.W."/>
            <person name="Lorenzen M.D."/>
            <person name="Butcher S."/>
            <person name="Manak J.R."/>
            <person name="Brown S.J."/>
        </authorList>
    </citation>
    <scope>GENOME REANNOTATION</scope>
    <source>
        <strain evidence="15 16">Georgia GA2</strain>
    </source>
</reference>
<dbReference type="InterPro" id="IPR020846">
    <property type="entry name" value="MFS_dom"/>
</dbReference>
<dbReference type="InterPro" id="IPR050382">
    <property type="entry name" value="MFS_Na/Anion_cotransporter"/>
</dbReference>
<evidence type="ECO:0000256" key="10">
    <source>
        <dbReference type="ARBA" id="ARBA00054632"/>
    </source>
</evidence>
<sequence>MSDLKLPICPAAEAPRPKSCLGVRHCQFLLMSFTLVIFFGMRTALSVGIIAMTEETPPDPSIPTYPEWSDSDVDTILSSFFWGYLVTQIVAGQLSEYFGPKWFLVGTMLLGSVFNIIIPVLGACWGSGGVILCRVVQGLAQGFLYPCILNLVSKWTPACERSRVMSFVYGGASIGIITSMPLTGAIAGSTWGWTVACYLYGGLGVVWSVVFAIFAANSPDCHSCISEDEKLYIESSTSVNSRLTKKIPTPWKAIFTSMPMWAIFMASCGSSWGSFTLLTEIPSYMASVMNFKIKENSQLSSLPYVALLFMGLLGAPVADRLITKKIFSINTTRKIFTSLGSFIPAGALIYLGFIKSDEKDLATGLLVVAVGTSAFTQSGYLVNPIDISPNHAGTITGIVNCFSTIFSILGPLSVDWFGSKKEDTELWWNVFRLAAGIYIFCGIFYVLFSSGTIQPWDDNSNNSDKQEEKRISEKEKKTEVYVIDS</sequence>